<evidence type="ECO:0000256" key="1">
    <source>
        <dbReference type="SAM" id="MobiDB-lite"/>
    </source>
</evidence>
<feature type="region of interest" description="Disordered" evidence="1">
    <location>
        <begin position="1281"/>
        <end position="1328"/>
    </location>
</feature>
<feature type="compositionally biased region" description="Polar residues" evidence="1">
    <location>
        <begin position="140"/>
        <end position="156"/>
    </location>
</feature>
<feature type="compositionally biased region" description="Basic residues" evidence="1">
    <location>
        <begin position="424"/>
        <end position="443"/>
    </location>
</feature>
<feature type="region of interest" description="Disordered" evidence="1">
    <location>
        <begin position="139"/>
        <end position="237"/>
    </location>
</feature>
<feature type="compositionally biased region" description="Polar residues" evidence="1">
    <location>
        <begin position="1290"/>
        <end position="1302"/>
    </location>
</feature>
<feature type="compositionally biased region" description="Basic and acidic residues" evidence="1">
    <location>
        <begin position="178"/>
        <end position="193"/>
    </location>
</feature>
<dbReference type="EMBL" id="JABFDY010000007">
    <property type="protein sequence ID" value="KAF7704923.1"/>
    <property type="molecule type" value="Genomic_DNA"/>
</dbReference>
<gene>
    <name evidence="2" type="ORF">HF521_020209</name>
</gene>
<proteinExistence type="predicted"/>
<evidence type="ECO:0000313" key="3">
    <source>
        <dbReference type="Proteomes" id="UP000606274"/>
    </source>
</evidence>
<name>A0A8T0BFQ0_SILME</name>
<sequence>MEEPSKPSQPMLGERSGSHPRPFFYVQPAGQPFYTYQWHMNQPYSQHGFPGSAFHFGRPYMLPYSYLQYPGYILPQAAMHPVDYRRIHERHFQHAPGCEATLRQYQHGQTVSRETTCVGAQTDPSEALNKLMECLDQLRASDSSQTSGSLSPLTKEQTCEEESGSMGKKVTSNFNMAEDNRDTTCSRVEHVTQEEESSLASGKEEEKNEVVYQDCLESHSDSQSANEKNPNEKVQDEKEIEWKGCLISRPSSQSSPACSSSTRKAEDQSAIQKAQDISCCILHLPFEKVLSSGVYGASISSPSLGSPLNYTYRPPQLAHERVSVLSPSLDELSSHDELISTDIDDIDLFPTRIYTRGKLAEVASRRCHSSDLCLLYPKRLTCTTCGSHTFKELNRAKTCHYDDVEDSDEVEAQRRLRNAAGKGHVTRRTHSQSKHKFRASHHREKAESQHDSSRSELFCYETCTCSTERAPKRLTLVKSDGAEQPRISSRGTALARTPDQKHAELSRYRSDHPPVCQGSRNDEEDDNDEREDEEEEQEVVQYHRTKGATIRDTSSLFFSLASCSKAEDMVVAASHNPPGFEPHAQSVPSGVNPMQGARHAGPTPYRPPNLNHPDRQQQGNWPFFYVQPPQPYMPCQWPMPMSYVPYGGFPGMGYGMVLPPFPPASYVEAPGYILPHNQLHMVDYRRMVSPHLAPTMAYQARRFRYQHTPSGRVMVSSEVQTEPVHADSHQQGRNAVTSTQSSSESGRSTDSSILSSPKSNEGKSTCPKKGCTVLSSRMPVETARVATVQNGGILFEAEEVRIECSGSPSAMKITHSKETTELASNADGELLQCNMGSAEDVVLQCFQPVSFGNDEESEGIKDTSHLEDPCPDFQMVSCPSNGSVSTLDGSIVAPVEPVNSTLVVQGDPSLVKSAQEICGNPKNIHLKILRLPLDLQCLDELRQMEASVWSVESLMPYVPTSEWMMQNSLMTSGDQSLATVMKAPAESNQQLNHLPEDAASCLKPGTVIELDGQNPMTSLESLSPFLPSVSRLADFGNSYYNKLSSNFQKISNPGNWTKGQPEACKDVKIQSGHPVIATQSPNEPKKLKDETSNQRVISGVGLSDQEHCLANLFPDLPLKRKVRMCESCLKHGANVCPGSPSSKACNMRKHKVVDKLKSPLCATCMCNPEKARSYASTIKDNLELNNANNEMSEVSENVNPQKICSKKLFNVQNTYSGKHSEKCPMSCQSKLREQNCSCEDKASRSTLPWHNNCQHGDLNWERREENQAVLAMEKWKETEQNLIGEKSWRGSRQVSDSESTKSGGKMRTRNKPKQCTQSLEVHRRDTRY</sequence>
<dbReference type="InterPro" id="IPR053309">
    <property type="entry name" value="Balbiani_Body_Formation"/>
</dbReference>
<feature type="compositionally biased region" description="Acidic residues" evidence="1">
    <location>
        <begin position="522"/>
        <end position="538"/>
    </location>
</feature>
<feature type="region of interest" description="Disordered" evidence="1">
    <location>
        <begin position="417"/>
        <end position="451"/>
    </location>
</feature>
<feature type="compositionally biased region" description="Basic and acidic residues" evidence="1">
    <location>
        <begin position="498"/>
        <end position="512"/>
    </location>
</feature>
<dbReference type="PANTHER" id="PTHR38654">
    <property type="entry name" value="BUCKY BALL-RELATED"/>
    <property type="match status" value="1"/>
</dbReference>
<keyword evidence="3" id="KW-1185">Reference proteome</keyword>
<feature type="region of interest" description="Disordered" evidence="1">
    <location>
        <begin position="717"/>
        <end position="771"/>
    </location>
</feature>
<feature type="compositionally biased region" description="Polar residues" evidence="1">
    <location>
        <begin position="753"/>
        <end position="763"/>
    </location>
</feature>
<accession>A0A8T0BFQ0</accession>
<reference evidence="2" key="1">
    <citation type="submission" date="2020-08" db="EMBL/GenBank/DDBJ databases">
        <title>Chromosome-level assembly of Southern catfish (Silurus meridionalis) provides insights into visual adaptation to the nocturnal and benthic lifestyles.</title>
        <authorList>
            <person name="Zhang Y."/>
            <person name="Wang D."/>
            <person name="Peng Z."/>
        </authorList>
    </citation>
    <scope>NUCLEOTIDE SEQUENCE</scope>
    <source>
        <strain evidence="2">SWU-2019-XX</strain>
        <tissue evidence="2">Muscle</tissue>
    </source>
</reference>
<dbReference type="Proteomes" id="UP000606274">
    <property type="component" value="Unassembled WGS sequence"/>
</dbReference>
<organism evidence="2 3">
    <name type="scientific">Silurus meridionalis</name>
    <name type="common">Southern catfish</name>
    <name type="synonym">Silurus soldatovi meridionalis</name>
    <dbReference type="NCBI Taxonomy" id="175797"/>
    <lineage>
        <taxon>Eukaryota</taxon>
        <taxon>Metazoa</taxon>
        <taxon>Chordata</taxon>
        <taxon>Craniata</taxon>
        <taxon>Vertebrata</taxon>
        <taxon>Euteleostomi</taxon>
        <taxon>Actinopterygii</taxon>
        <taxon>Neopterygii</taxon>
        <taxon>Teleostei</taxon>
        <taxon>Ostariophysi</taxon>
        <taxon>Siluriformes</taxon>
        <taxon>Siluridae</taxon>
        <taxon>Silurus</taxon>
    </lineage>
</organism>
<dbReference type="PANTHER" id="PTHR38654:SF1">
    <property type="entry name" value="BUCKY BALL"/>
    <property type="match status" value="1"/>
</dbReference>
<feature type="compositionally biased region" description="Low complexity" evidence="1">
    <location>
        <begin position="737"/>
        <end position="752"/>
    </location>
</feature>
<feature type="region of interest" description="Disordered" evidence="1">
    <location>
        <begin position="476"/>
        <end position="546"/>
    </location>
</feature>
<evidence type="ECO:0000313" key="2">
    <source>
        <dbReference type="EMBL" id="KAF7704923.1"/>
    </source>
</evidence>
<protein>
    <recommendedName>
        <fullName evidence="4">Bucky ball</fullName>
    </recommendedName>
</protein>
<comment type="caution">
    <text evidence="2">The sequence shown here is derived from an EMBL/GenBank/DDBJ whole genome shotgun (WGS) entry which is preliminary data.</text>
</comment>
<evidence type="ECO:0008006" key="4">
    <source>
        <dbReference type="Google" id="ProtNLM"/>
    </source>
</evidence>